<dbReference type="PANTHER" id="PTHR11552">
    <property type="entry name" value="GLUCOSE-METHANOL-CHOLINE GMC OXIDOREDUCTASE"/>
    <property type="match status" value="1"/>
</dbReference>
<dbReference type="Gene3D" id="3.50.50.60">
    <property type="entry name" value="FAD/NAD(P)-binding domain"/>
    <property type="match status" value="1"/>
</dbReference>
<sequence>MKYDFIIIGAGSAGSVLATRLTENPDKSVLLLEAGPDYEDFESTPDVIKYGNTVWPAAYGDDAHVWGYEALASPDREPFQLPRGKLVGGSSSVNGQVFFRGIPDDYDQWDQNGNKGWSYLDVLPYFRKSENDLTFGSDDFHGSGGPIPVRRFERDELLPAPKAFMEACMAEGFKYSEDHNHPESTGVGPRPFNNVNGVRMSVALTYLSMARHRLNLTIRGDVFVQKIVVEEGKATGVEAESNGEIFAIEASEIILCGGAINSPQLLMLSGIGPKRHLEELGIPVRNDLPGVGQNLRDHPSAFLLYDSYLKEPPADSPALQVGMRYTSPDSDLRNDMQMTPILMTSEHRPANVELEDGRHYIGFSVALQKALGSGEIRLNSADPSDHPVLDYRYLTNPEDMRRMREAVKQCMAIATREEFAGILKDRIQPADEEILSDELLDQWLLSVVGTQHHSYGTCKMGPADDPLAVVDSTGKVKGVSALRVVDASIMPDVVRANTNATVIMIAEKISDEITG</sequence>
<dbReference type="InterPro" id="IPR007867">
    <property type="entry name" value="GMC_OxRtase_C"/>
</dbReference>
<keyword evidence="4" id="KW-0274">FAD</keyword>
<comment type="cofactor">
    <cofactor evidence="1">
        <name>FAD</name>
        <dbReference type="ChEBI" id="CHEBI:57692"/>
    </cofactor>
</comment>
<evidence type="ECO:0000256" key="4">
    <source>
        <dbReference type="ARBA" id="ARBA00022827"/>
    </source>
</evidence>
<dbReference type="InterPro" id="IPR012132">
    <property type="entry name" value="GMC_OxRdtase"/>
</dbReference>
<evidence type="ECO:0000256" key="3">
    <source>
        <dbReference type="ARBA" id="ARBA00022630"/>
    </source>
</evidence>
<dbReference type="InterPro" id="IPR023978">
    <property type="entry name" value="GMC_oxidoreductase_bact"/>
</dbReference>
<comment type="similarity">
    <text evidence="2">Belongs to the GMC oxidoreductase family.</text>
</comment>
<organism evidence="7">
    <name type="scientific">marine metagenome</name>
    <dbReference type="NCBI Taxonomy" id="408172"/>
    <lineage>
        <taxon>unclassified sequences</taxon>
        <taxon>metagenomes</taxon>
        <taxon>ecological metagenomes</taxon>
    </lineage>
</organism>
<dbReference type="InterPro" id="IPR036188">
    <property type="entry name" value="FAD/NAD-bd_sf"/>
</dbReference>
<keyword evidence="3" id="KW-0285">Flavoprotein</keyword>
<gene>
    <name evidence="7" type="ORF">METZ01_LOCUS155228</name>
</gene>
<evidence type="ECO:0000313" key="7">
    <source>
        <dbReference type="EMBL" id="SVB02374.1"/>
    </source>
</evidence>
<evidence type="ECO:0000259" key="5">
    <source>
        <dbReference type="PROSITE" id="PS00623"/>
    </source>
</evidence>
<dbReference type="PROSITE" id="PS00623">
    <property type="entry name" value="GMC_OXRED_1"/>
    <property type="match status" value="1"/>
</dbReference>
<name>A0A382ALW9_9ZZZZ</name>
<reference evidence="7" key="1">
    <citation type="submission" date="2018-05" db="EMBL/GenBank/DDBJ databases">
        <authorList>
            <person name="Lanie J.A."/>
            <person name="Ng W.-L."/>
            <person name="Kazmierczak K.M."/>
            <person name="Andrzejewski T.M."/>
            <person name="Davidsen T.M."/>
            <person name="Wayne K.J."/>
            <person name="Tettelin H."/>
            <person name="Glass J.I."/>
            <person name="Rusch D."/>
            <person name="Podicherti R."/>
            <person name="Tsui H.-C.T."/>
            <person name="Winkler M.E."/>
        </authorList>
    </citation>
    <scope>NUCLEOTIDE SEQUENCE</scope>
</reference>
<dbReference type="Gene3D" id="3.30.410.40">
    <property type="match status" value="1"/>
</dbReference>
<dbReference type="GO" id="GO:0050660">
    <property type="term" value="F:flavin adenine dinucleotide binding"/>
    <property type="evidence" value="ECO:0007669"/>
    <property type="project" value="InterPro"/>
</dbReference>
<evidence type="ECO:0000256" key="2">
    <source>
        <dbReference type="ARBA" id="ARBA00010790"/>
    </source>
</evidence>
<dbReference type="Pfam" id="PF00732">
    <property type="entry name" value="GMC_oxred_N"/>
    <property type="match status" value="1"/>
</dbReference>
<dbReference type="Pfam" id="PF05199">
    <property type="entry name" value="GMC_oxred_C"/>
    <property type="match status" value="1"/>
</dbReference>
<dbReference type="PIRSF" id="PIRSF000137">
    <property type="entry name" value="Alcohol_oxidase"/>
    <property type="match status" value="1"/>
</dbReference>
<dbReference type="GO" id="GO:0016614">
    <property type="term" value="F:oxidoreductase activity, acting on CH-OH group of donors"/>
    <property type="evidence" value="ECO:0007669"/>
    <property type="project" value="InterPro"/>
</dbReference>
<dbReference type="SUPFAM" id="SSF54373">
    <property type="entry name" value="FAD-linked reductases, C-terminal domain"/>
    <property type="match status" value="1"/>
</dbReference>
<accession>A0A382ALW9</accession>
<protein>
    <recommendedName>
        <fullName evidence="5 6">Glucose-methanol-choline oxidoreductase N-terminal domain-containing protein</fullName>
    </recommendedName>
</protein>
<dbReference type="EMBL" id="UINC01025904">
    <property type="protein sequence ID" value="SVB02374.1"/>
    <property type="molecule type" value="Genomic_DNA"/>
</dbReference>
<dbReference type="PROSITE" id="PS00624">
    <property type="entry name" value="GMC_OXRED_2"/>
    <property type="match status" value="1"/>
</dbReference>
<evidence type="ECO:0000259" key="6">
    <source>
        <dbReference type="PROSITE" id="PS00624"/>
    </source>
</evidence>
<dbReference type="SUPFAM" id="SSF51905">
    <property type="entry name" value="FAD/NAD(P)-binding domain"/>
    <property type="match status" value="1"/>
</dbReference>
<dbReference type="AlphaFoldDB" id="A0A382ALW9"/>
<evidence type="ECO:0000256" key="1">
    <source>
        <dbReference type="ARBA" id="ARBA00001974"/>
    </source>
</evidence>
<dbReference type="NCBIfam" id="TIGR03970">
    <property type="entry name" value="Rv0697"/>
    <property type="match status" value="1"/>
</dbReference>
<dbReference type="InterPro" id="IPR000172">
    <property type="entry name" value="GMC_OxRdtase_N"/>
</dbReference>
<proteinExistence type="inferred from homology"/>
<feature type="domain" description="Glucose-methanol-choline oxidoreductase N-terminal" evidence="6">
    <location>
        <begin position="258"/>
        <end position="272"/>
    </location>
</feature>
<feature type="domain" description="Glucose-methanol-choline oxidoreductase N-terminal" evidence="5">
    <location>
        <begin position="84"/>
        <end position="107"/>
    </location>
</feature>
<dbReference type="PANTHER" id="PTHR11552:SF147">
    <property type="entry name" value="CHOLINE DEHYDROGENASE, MITOCHONDRIAL"/>
    <property type="match status" value="1"/>
</dbReference>